<dbReference type="Pfam" id="PF13589">
    <property type="entry name" value="HATPase_c_3"/>
    <property type="match status" value="1"/>
</dbReference>
<feature type="compositionally biased region" description="Low complexity" evidence="5">
    <location>
        <begin position="446"/>
        <end position="463"/>
    </location>
</feature>
<dbReference type="SMART" id="SM01340">
    <property type="entry name" value="DNA_mis_repair"/>
    <property type="match status" value="1"/>
</dbReference>
<dbReference type="SUPFAM" id="SSF54211">
    <property type="entry name" value="Ribosomal protein S5 domain 2-like"/>
    <property type="match status" value="1"/>
</dbReference>
<dbReference type="InterPro" id="IPR036890">
    <property type="entry name" value="HATPase_C_sf"/>
</dbReference>
<keyword evidence="2 4" id="KW-0227">DNA damage</keyword>
<dbReference type="NCBIfam" id="TIGR00585">
    <property type="entry name" value="mutl"/>
    <property type="match status" value="1"/>
</dbReference>
<dbReference type="InterPro" id="IPR037198">
    <property type="entry name" value="MutL_C_sf"/>
</dbReference>
<name>M0NCF6_9EURY</name>
<dbReference type="STRING" id="1227456.C450_06005"/>
<dbReference type="PANTHER" id="PTHR10073">
    <property type="entry name" value="DNA MISMATCH REPAIR PROTEIN MLH, PMS, MUTL"/>
    <property type="match status" value="1"/>
</dbReference>
<dbReference type="InterPro" id="IPR020568">
    <property type="entry name" value="Ribosomal_Su5_D2-typ_SF"/>
</dbReference>
<sequence>MADSDTNIQQLDPTTVERIAAGEVVERPASVVKELVENSIDADASRIRVVAEEGGTEYIRIVDDGIGMSQTDVEAAVEKHTTSKISDIEDLETGLATLGFRGEALAAIGEVSRLTIRTKPRGGSRGTELHLEGGTVESVEPAGCPEGTAVEINDLFYNVPARRKYLSAESTEFSHINDVATGYALANPDVAVALEHNDRETFATTGQDDLEATTLAVYGREVAEAMLPIPDDAVPDGPLNDLHGIISHPETTRSSPDYLRTYVNGRFVSAKTVRDAVVDAYDKQLGPGRYPFAVLYCELSGAEIDVNVHPRKREIRFAEEQAVRGQVEQAIQAALLDHGLLRSSAPRGESAPEQATIDPGQSGLPSESTDTASPSPSPADPSAGADTDTDATPESQEGSPTTEITTETATPETTETPAGESGHEADVNTRPASETGAENESGGQHQQPTPNTTSDQSTSPSDTEAAEHNTPDADESSPTGTARFTAPAEQATLDGETAADVLDPDLDNLPSLRVLGQFRETYLVAESPDGLVLIDQHAADERVNYERLREQFDGETPAQALASPVELDLTAGEAALFEVEECAAALDHLGFDAERVDDTSVEVTSVPGIVTETAAPDLLRDALAAFAAGDRAADTIDDAIDELVADLACYPSITGNTSLTEGSVVDLLDTLDQCENPYACPHGRPVIIELPDTDIEARFERDYPGHPSPQGR</sequence>
<comment type="caution">
    <text evidence="8">The sequence shown here is derived from an EMBL/GenBank/DDBJ whole genome shotgun (WGS) entry which is preliminary data.</text>
</comment>
<dbReference type="Gene3D" id="3.30.1370.100">
    <property type="entry name" value="MutL, C-terminal domain, regulatory subdomain"/>
    <property type="match status" value="1"/>
</dbReference>
<dbReference type="InterPro" id="IPR042121">
    <property type="entry name" value="MutL_C_regsub"/>
</dbReference>
<dbReference type="GO" id="GO:0140664">
    <property type="term" value="F:ATP-dependent DNA damage sensor activity"/>
    <property type="evidence" value="ECO:0007669"/>
    <property type="project" value="InterPro"/>
</dbReference>
<organism evidence="8 9">
    <name type="scientific">Halococcus salifodinae DSM 8989</name>
    <dbReference type="NCBI Taxonomy" id="1227456"/>
    <lineage>
        <taxon>Archaea</taxon>
        <taxon>Methanobacteriati</taxon>
        <taxon>Methanobacteriota</taxon>
        <taxon>Stenosarchaea group</taxon>
        <taxon>Halobacteria</taxon>
        <taxon>Halobacteriales</taxon>
        <taxon>Halococcaceae</taxon>
        <taxon>Halococcus</taxon>
    </lineage>
</organism>
<evidence type="ECO:0000256" key="5">
    <source>
        <dbReference type="SAM" id="MobiDB-lite"/>
    </source>
</evidence>
<protein>
    <recommendedName>
        <fullName evidence="4">DNA mismatch repair protein MutL</fullName>
    </recommendedName>
</protein>
<dbReference type="SMART" id="SM00853">
    <property type="entry name" value="MutL_C"/>
    <property type="match status" value="1"/>
</dbReference>
<dbReference type="Gene3D" id="3.30.565.10">
    <property type="entry name" value="Histidine kinase-like ATPase, C-terminal domain"/>
    <property type="match status" value="1"/>
</dbReference>
<dbReference type="Gene3D" id="3.30.230.10">
    <property type="match status" value="1"/>
</dbReference>
<feature type="domain" description="DNA mismatch repair protein S5" evidence="7">
    <location>
        <begin position="214"/>
        <end position="336"/>
    </location>
</feature>
<dbReference type="Proteomes" id="UP000011625">
    <property type="component" value="Unassembled WGS sequence"/>
</dbReference>
<dbReference type="GO" id="GO:0016887">
    <property type="term" value="F:ATP hydrolysis activity"/>
    <property type="evidence" value="ECO:0007669"/>
    <property type="project" value="InterPro"/>
</dbReference>
<proteinExistence type="inferred from homology"/>
<dbReference type="PROSITE" id="PS00058">
    <property type="entry name" value="DNA_MISMATCH_REPAIR_1"/>
    <property type="match status" value="1"/>
</dbReference>
<dbReference type="GO" id="GO:0032300">
    <property type="term" value="C:mismatch repair complex"/>
    <property type="evidence" value="ECO:0007669"/>
    <property type="project" value="InterPro"/>
</dbReference>
<dbReference type="AlphaFoldDB" id="M0NCF6"/>
<dbReference type="RefSeq" id="WP_005041276.1">
    <property type="nucleotide sequence ID" value="NZ_AOME01000028.1"/>
</dbReference>
<feature type="compositionally biased region" description="Low complexity" evidence="5">
    <location>
        <begin position="368"/>
        <end position="420"/>
    </location>
</feature>
<dbReference type="HAMAP" id="MF_00149">
    <property type="entry name" value="DNA_mis_repair"/>
    <property type="match status" value="1"/>
</dbReference>
<dbReference type="SUPFAM" id="SSF118116">
    <property type="entry name" value="DNA mismatch repair protein MutL"/>
    <property type="match status" value="1"/>
</dbReference>
<dbReference type="Pfam" id="PF08676">
    <property type="entry name" value="MutL_C"/>
    <property type="match status" value="1"/>
</dbReference>
<dbReference type="GO" id="GO:0006298">
    <property type="term" value="P:mismatch repair"/>
    <property type="evidence" value="ECO:0007669"/>
    <property type="project" value="UniProtKB-UniRule"/>
</dbReference>
<evidence type="ECO:0000313" key="8">
    <source>
        <dbReference type="EMBL" id="EMA54360.1"/>
    </source>
</evidence>
<keyword evidence="9" id="KW-1185">Reference proteome</keyword>
<evidence type="ECO:0000256" key="2">
    <source>
        <dbReference type="ARBA" id="ARBA00022763"/>
    </source>
</evidence>
<evidence type="ECO:0000256" key="3">
    <source>
        <dbReference type="ARBA" id="ARBA00023204"/>
    </source>
</evidence>
<dbReference type="InterPro" id="IPR042120">
    <property type="entry name" value="MutL_C_dimsub"/>
</dbReference>
<dbReference type="InterPro" id="IPR002099">
    <property type="entry name" value="MutL/Mlh/PMS"/>
</dbReference>
<dbReference type="InterPro" id="IPR014790">
    <property type="entry name" value="MutL_C"/>
</dbReference>
<dbReference type="GO" id="GO:0005524">
    <property type="term" value="F:ATP binding"/>
    <property type="evidence" value="ECO:0007669"/>
    <property type="project" value="InterPro"/>
</dbReference>
<dbReference type="OrthoDB" id="146201at2157"/>
<evidence type="ECO:0000256" key="1">
    <source>
        <dbReference type="ARBA" id="ARBA00006082"/>
    </source>
</evidence>
<accession>M0NCF6</accession>
<dbReference type="PANTHER" id="PTHR10073:SF12">
    <property type="entry name" value="DNA MISMATCH REPAIR PROTEIN MLH1"/>
    <property type="match status" value="1"/>
</dbReference>
<evidence type="ECO:0000259" key="6">
    <source>
        <dbReference type="SMART" id="SM00853"/>
    </source>
</evidence>
<dbReference type="InterPro" id="IPR014762">
    <property type="entry name" value="DNA_mismatch_repair_CS"/>
</dbReference>
<dbReference type="Pfam" id="PF01119">
    <property type="entry name" value="DNA_mis_repair"/>
    <property type="match status" value="1"/>
</dbReference>
<comment type="similarity">
    <text evidence="1 4">Belongs to the DNA mismatch repair MutL/HexB family.</text>
</comment>
<dbReference type="EMBL" id="AOME01000028">
    <property type="protein sequence ID" value="EMA54360.1"/>
    <property type="molecule type" value="Genomic_DNA"/>
</dbReference>
<dbReference type="CDD" id="cd00782">
    <property type="entry name" value="MutL_Trans"/>
    <property type="match status" value="1"/>
</dbReference>
<dbReference type="CDD" id="cd16926">
    <property type="entry name" value="HATPase_MutL-MLH-PMS-like"/>
    <property type="match status" value="1"/>
</dbReference>
<evidence type="ECO:0000256" key="4">
    <source>
        <dbReference type="HAMAP-Rule" id="MF_00149"/>
    </source>
</evidence>
<dbReference type="PATRIC" id="fig|1227456.3.peg.1210"/>
<feature type="domain" description="MutL C-terminal dimerisation" evidence="6">
    <location>
        <begin position="514"/>
        <end position="659"/>
    </location>
</feature>
<feature type="region of interest" description="Disordered" evidence="5">
    <location>
        <begin position="343"/>
        <end position="482"/>
    </location>
</feature>
<dbReference type="InterPro" id="IPR038973">
    <property type="entry name" value="MutL/Mlh/Pms-like"/>
</dbReference>
<dbReference type="InterPro" id="IPR020667">
    <property type="entry name" value="DNA_mismatch_repair_MutL"/>
</dbReference>
<keyword evidence="3 4" id="KW-0234">DNA repair</keyword>
<dbReference type="SUPFAM" id="SSF55874">
    <property type="entry name" value="ATPase domain of HSP90 chaperone/DNA topoisomerase II/histidine kinase"/>
    <property type="match status" value="1"/>
</dbReference>
<feature type="compositionally biased region" description="Polar residues" evidence="5">
    <location>
        <begin position="430"/>
        <end position="445"/>
    </location>
</feature>
<dbReference type="GO" id="GO:0030983">
    <property type="term" value="F:mismatched DNA binding"/>
    <property type="evidence" value="ECO:0007669"/>
    <property type="project" value="InterPro"/>
</dbReference>
<dbReference type="Gene3D" id="3.30.1540.20">
    <property type="entry name" value="MutL, C-terminal domain, dimerisation subdomain"/>
    <property type="match status" value="1"/>
</dbReference>
<dbReference type="FunFam" id="3.30.565.10:FF:000003">
    <property type="entry name" value="DNA mismatch repair endonuclease MutL"/>
    <property type="match status" value="1"/>
</dbReference>
<dbReference type="InterPro" id="IPR014721">
    <property type="entry name" value="Ribsml_uS5_D2-typ_fold_subgr"/>
</dbReference>
<gene>
    <name evidence="4" type="primary">mutL</name>
    <name evidence="8" type="ORF">C450_06005</name>
</gene>
<evidence type="ECO:0000259" key="7">
    <source>
        <dbReference type="SMART" id="SM01340"/>
    </source>
</evidence>
<dbReference type="InterPro" id="IPR013507">
    <property type="entry name" value="DNA_mismatch_S5_2-like"/>
</dbReference>
<comment type="function">
    <text evidence="4">This protein is involved in the repair of mismatches in DNA. It is required for dam-dependent methyl-directed DNA mismatch repair. May act as a 'molecular matchmaker', a protein that promotes the formation of a stable complex between two or more DNA-binding proteins in an ATP-dependent manner without itself being part of a final effector complex.</text>
</comment>
<reference evidence="8 9" key="1">
    <citation type="journal article" date="2014" name="PLoS Genet.">
        <title>Phylogenetically driven sequencing of extremely halophilic archaea reveals strategies for static and dynamic osmo-response.</title>
        <authorList>
            <person name="Becker E.A."/>
            <person name="Seitzer P.M."/>
            <person name="Tritt A."/>
            <person name="Larsen D."/>
            <person name="Krusor M."/>
            <person name="Yao A.I."/>
            <person name="Wu D."/>
            <person name="Madern D."/>
            <person name="Eisen J.A."/>
            <person name="Darling A.E."/>
            <person name="Facciotti M.T."/>
        </authorList>
    </citation>
    <scope>NUCLEOTIDE SEQUENCE [LARGE SCALE GENOMIC DNA]</scope>
    <source>
        <strain evidence="8 9">DSM 8989</strain>
    </source>
</reference>
<evidence type="ECO:0000313" key="9">
    <source>
        <dbReference type="Proteomes" id="UP000011625"/>
    </source>
</evidence>